<reference evidence="1 2" key="1">
    <citation type="journal article" date="2018" name="Sci. Rep.">
        <title>Genomic signatures of local adaptation to the degree of environmental predictability in rotifers.</title>
        <authorList>
            <person name="Franch-Gras L."/>
            <person name="Hahn C."/>
            <person name="Garcia-Roger E.M."/>
            <person name="Carmona M.J."/>
            <person name="Serra M."/>
            <person name="Gomez A."/>
        </authorList>
    </citation>
    <scope>NUCLEOTIDE SEQUENCE [LARGE SCALE GENOMIC DNA]</scope>
    <source>
        <strain evidence="1">HYR1</strain>
    </source>
</reference>
<sequence length="181" mass="21413">MHLVQIKEDFSNFIKKYDQEDLVKVMEFLSLILNEYHQHPMKIYAFFKLEDDLCSSDTKLIDLTENEPPDTKKESEEILLRQSDQSAAQTKFMENRKSSRLNSSNKFYNFKCSCCCSNCTLEQYKGKIVCLKCKRCYIKIRDDDQILGKLACKYKSKCTSNTRIRNCKKCRFEKMKSLIKD</sequence>
<dbReference type="Proteomes" id="UP000276133">
    <property type="component" value="Unassembled WGS sequence"/>
</dbReference>
<dbReference type="EMBL" id="REGN01000578">
    <property type="protein sequence ID" value="RNA40877.1"/>
    <property type="molecule type" value="Genomic_DNA"/>
</dbReference>
<proteinExistence type="predicted"/>
<evidence type="ECO:0008006" key="3">
    <source>
        <dbReference type="Google" id="ProtNLM"/>
    </source>
</evidence>
<name>A0A3M7SYS7_BRAPC</name>
<comment type="caution">
    <text evidence="1">The sequence shown here is derived from an EMBL/GenBank/DDBJ whole genome shotgun (WGS) entry which is preliminary data.</text>
</comment>
<dbReference type="AlphaFoldDB" id="A0A3M7SYS7"/>
<gene>
    <name evidence="1" type="ORF">BpHYR1_033627</name>
</gene>
<organism evidence="1 2">
    <name type="scientific">Brachionus plicatilis</name>
    <name type="common">Marine rotifer</name>
    <name type="synonym">Brachionus muelleri</name>
    <dbReference type="NCBI Taxonomy" id="10195"/>
    <lineage>
        <taxon>Eukaryota</taxon>
        <taxon>Metazoa</taxon>
        <taxon>Spiralia</taxon>
        <taxon>Gnathifera</taxon>
        <taxon>Rotifera</taxon>
        <taxon>Eurotatoria</taxon>
        <taxon>Monogononta</taxon>
        <taxon>Pseudotrocha</taxon>
        <taxon>Ploima</taxon>
        <taxon>Brachionidae</taxon>
        <taxon>Brachionus</taxon>
    </lineage>
</organism>
<protein>
    <recommendedName>
        <fullName evidence="3">Nuclear receptor domain-containing protein</fullName>
    </recommendedName>
</protein>
<keyword evidence="2" id="KW-1185">Reference proteome</keyword>
<evidence type="ECO:0000313" key="2">
    <source>
        <dbReference type="Proteomes" id="UP000276133"/>
    </source>
</evidence>
<accession>A0A3M7SYS7</accession>
<evidence type="ECO:0000313" key="1">
    <source>
        <dbReference type="EMBL" id="RNA40877.1"/>
    </source>
</evidence>